<evidence type="ECO:0000256" key="7">
    <source>
        <dbReference type="ARBA" id="ARBA00023186"/>
    </source>
</evidence>
<keyword evidence="5 8" id="KW-1133">Transmembrane helix</keyword>
<dbReference type="Pfam" id="PF09976">
    <property type="entry name" value="TPR_21"/>
    <property type="match status" value="1"/>
</dbReference>
<evidence type="ECO:0000313" key="11">
    <source>
        <dbReference type="Proteomes" id="UP000263833"/>
    </source>
</evidence>
<dbReference type="InterPro" id="IPR026039">
    <property type="entry name" value="YfgM"/>
</dbReference>
<comment type="caution">
    <text evidence="10">The sequence shown here is derived from an EMBL/GenBank/DDBJ whole genome shotgun (WGS) entry which is preliminary data.</text>
</comment>
<dbReference type="Proteomes" id="UP000263833">
    <property type="component" value="Unassembled WGS sequence"/>
</dbReference>
<dbReference type="RefSeq" id="WP_115550330.1">
    <property type="nucleotide sequence ID" value="NZ_QRGP01000003.1"/>
</dbReference>
<accession>A0A371B273</accession>
<gene>
    <name evidence="10" type="ORF">DXH95_14770</name>
</gene>
<feature type="domain" description="Ancillary SecYEG translocon subunit/Cell division coordinator CpoB TPR" evidence="9">
    <location>
        <begin position="31"/>
        <end position="150"/>
    </location>
</feature>
<evidence type="ECO:0000259" key="9">
    <source>
        <dbReference type="Pfam" id="PF09976"/>
    </source>
</evidence>
<dbReference type="OrthoDB" id="7173339at2"/>
<dbReference type="EMBL" id="QRGP01000003">
    <property type="protein sequence ID" value="RDV01551.1"/>
    <property type="molecule type" value="Genomic_DNA"/>
</dbReference>
<name>A0A371B273_9SPHN</name>
<evidence type="ECO:0000256" key="8">
    <source>
        <dbReference type="SAM" id="Phobius"/>
    </source>
</evidence>
<dbReference type="GO" id="GO:0005886">
    <property type="term" value="C:plasma membrane"/>
    <property type="evidence" value="ECO:0007669"/>
    <property type="project" value="UniProtKB-SubCell"/>
</dbReference>
<evidence type="ECO:0000256" key="2">
    <source>
        <dbReference type="ARBA" id="ARBA00004236"/>
    </source>
</evidence>
<dbReference type="PANTHER" id="PTHR38035">
    <property type="entry name" value="UPF0070 PROTEIN YFGM"/>
    <property type="match status" value="1"/>
</dbReference>
<dbReference type="InterPro" id="IPR018704">
    <property type="entry name" value="SecYEG/CpoB_TPR"/>
</dbReference>
<keyword evidence="7" id="KW-0143">Chaperone</keyword>
<keyword evidence="3" id="KW-1003">Cell membrane</keyword>
<evidence type="ECO:0000256" key="6">
    <source>
        <dbReference type="ARBA" id="ARBA00023136"/>
    </source>
</evidence>
<evidence type="ECO:0000256" key="5">
    <source>
        <dbReference type="ARBA" id="ARBA00022989"/>
    </source>
</evidence>
<comment type="subcellular location">
    <subcellularLocation>
        <location evidence="2">Cell membrane</location>
    </subcellularLocation>
    <subcellularLocation>
        <location evidence="1">Membrane</location>
        <topology evidence="1">Single-pass membrane protein</topology>
    </subcellularLocation>
</comment>
<evidence type="ECO:0000256" key="1">
    <source>
        <dbReference type="ARBA" id="ARBA00004167"/>
    </source>
</evidence>
<dbReference type="PANTHER" id="PTHR38035:SF1">
    <property type="entry name" value="ANCILLARY SECYEG TRANSLOCON SUBUNIT"/>
    <property type="match status" value="1"/>
</dbReference>
<keyword evidence="4 8" id="KW-0812">Transmembrane</keyword>
<feature type="transmembrane region" description="Helical" evidence="8">
    <location>
        <begin position="39"/>
        <end position="57"/>
    </location>
</feature>
<dbReference type="AlphaFoldDB" id="A0A371B273"/>
<keyword evidence="11" id="KW-1185">Reference proteome</keyword>
<dbReference type="GO" id="GO:0044877">
    <property type="term" value="F:protein-containing complex binding"/>
    <property type="evidence" value="ECO:0007669"/>
    <property type="project" value="InterPro"/>
</dbReference>
<reference evidence="11" key="1">
    <citation type="submission" date="2018-08" db="EMBL/GenBank/DDBJ databases">
        <authorList>
            <person name="Kim S.-J."/>
            <person name="Jung G.-Y."/>
        </authorList>
    </citation>
    <scope>NUCLEOTIDE SEQUENCE [LARGE SCALE GENOMIC DNA]</scope>
    <source>
        <strain evidence="11">GY_G</strain>
    </source>
</reference>
<evidence type="ECO:0000313" key="10">
    <source>
        <dbReference type="EMBL" id="RDV01551.1"/>
    </source>
</evidence>
<keyword evidence="6 8" id="KW-0472">Membrane</keyword>
<sequence length="248" mass="26518">MALPPTDKRAATDEAFLREVDDAVRAGDLESFWNRFGRWLVAAVVIGLIAFGGWIYWQNQQVAAAEAQGEKFILAVEKLQGGNVKEAKTDLLALAKAEQPGYRAMAQILLANVTAAEGNSKKAVADYAKVAGDDSLPQPFRDLALVRQTAAEFDSLAPQQVIDRMKPLAKPGAAWFGTAGEMTAIAYMKMGKDNLAGPIFAQIAKQEDLPQTLRARAQQMAGALGVDTVQLEVKPTGASATTDADKGN</sequence>
<evidence type="ECO:0000256" key="3">
    <source>
        <dbReference type="ARBA" id="ARBA00022475"/>
    </source>
</evidence>
<protein>
    <recommendedName>
        <fullName evidence="9">Ancillary SecYEG translocon subunit/Cell division coordinator CpoB TPR domain-containing protein</fullName>
    </recommendedName>
</protein>
<proteinExistence type="predicted"/>
<organism evidence="10 11">
    <name type="scientific">Sphingorhabdus pulchriflava</name>
    <dbReference type="NCBI Taxonomy" id="2292257"/>
    <lineage>
        <taxon>Bacteria</taxon>
        <taxon>Pseudomonadati</taxon>
        <taxon>Pseudomonadota</taxon>
        <taxon>Alphaproteobacteria</taxon>
        <taxon>Sphingomonadales</taxon>
        <taxon>Sphingomonadaceae</taxon>
        <taxon>Sphingorhabdus</taxon>
    </lineage>
</organism>
<evidence type="ECO:0000256" key="4">
    <source>
        <dbReference type="ARBA" id="ARBA00022692"/>
    </source>
</evidence>